<comment type="caution">
    <text evidence="1">The sequence shown here is derived from an EMBL/GenBank/DDBJ whole genome shotgun (WGS) entry which is preliminary data.</text>
</comment>
<organism evidence="1 2">
    <name type="scientific">Aliikangiella maris</name>
    <dbReference type="NCBI Taxonomy" id="3162458"/>
    <lineage>
        <taxon>Bacteria</taxon>
        <taxon>Pseudomonadati</taxon>
        <taxon>Pseudomonadota</taxon>
        <taxon>Gammaproteobacteria</taxon>
        <taxon>Oceanospirillales</taxon>
        <taxon>Pleioneaceae</taxon>
        <taxon>Aliikangiella</taxon>
    </lineage>
</organism>
<evidence type="ECO:0000313" key="2">
    <source>
        <dbReference type="Proteomes" id="UP001548189"/>
    </source>
</evidence>
<reference evidence="1 2" key="1">
    <citation type="submission" date="2024-06" db="EMBL/GenBank/DDBJ databases">
        <authorList>
            <person name="Li F."/>
        </authorList>
    </citation>
    <scope>NUCLEOTIDE SEQUENCE [LARGE SCALE GENOMIC DNA]</scope>
    <source>
        <strain evidence="1 2">GXAS 311</strain>
    </source>
</reference>
<evidence type="ECO:0000313" key="1">
    <source>
        <dbReference type="EMBL" id="MET1256651.1"/>
    </source>
</evidence>
<name>A0ABV2BXJ9_9GAMM</name>
<gene>
    <name evidence="1" type="ORF">ABVT43_16035</name>
</gene>
<protein>
    <submittedName>
        <fullName evidence="1">Uncharacterized protein</fullName>
    </submittedName>
</protein>
<sequence length="67" mass="7246">MTKPDDKAISPCNSNACPYQAQYSTVEIDVNPNSRRLAFCETSVQSFHCTELCQSPGPPTPQISIAG</sequence>
<dbReference type="Proteomes" id="UP001548189">
    <property type="component" value="Unassembled WGS sequence"/>
</dbReference>
<dbReference type="EMBL" id="JBEVCJ010000025">
    <property type="protein sequence ID" value="MET1256651.1"/>
    <property type="molecule type" value="Genomic_DNA"/>
</dbReference>
<keyword evidence="2" id="KW-1185">Reference proteome</keyword>
<accession>A0ABV2BXJ9</accession>
<proteinExistence type="predicted"/>